<dbReference type="EMBL" id="CP007030">
    <property type="protein sequence ID" value="AHF02163.1"/>
    <property type="molecule type" value="Genomic_DNA"/>
</dbReference>
<dbReference type="InterPro" id="IPR033664">
    <property type="entry name" value="Cmo5U_methylTrfase"/>
</dbReference>
<dbReference type="InParanoid" id="W0DY37"/>
<comment type="caution">
    <text evidence="1">Lacks conserved residue(s) required for the propagation of feature annotation.</text>
</comment>
<proteinExistence type="inferred from homology"/>
<dbReference type="RefSeq" id="WP_006460020.1">
    <property type="nucleotide sequence ID" value="NZ_CP007030.1"/>
</dbReference>
<reference evidence="3 4" key="1">
    <citation type="submission" date="2013-12" db="EMBL/GenBank/DDBJ databases">
        <authorList>
            <consortium name="DOE Joint Genome Institute"/>
            <person name="Kappler U."/>
            <person name="Huntemann M."/>
            <person name="Han J."/>
            <person name="Chen A."/>
            <person name="Kyrpides N."/>
            <person name="Mavromatis K."/>
            <person name="Markowitz V."/>
            <person name="Palaniappan K."/>
            <person name="Ivanova N."/>
            <person name="Schaumberg A."/>
            <person name="Pati A."/>
            <person name="Liolios K."/>
            <person name="Nordberg H.P."/>
            <person name="Cantor M.N."/>
            <person name="Hua S.X."/>
            <person name="Woyke T."/>
        </authorList>
    </citation>
    <scope>NUCLEOTIDE SEQUENCE [LARGE SCALE GENOMIC DNA]</scope>
    <source>
        <strain evidence="4">AL2</strain>
    </source>
</reference>
<organism evidence="3 4">
    <name type="scientific">Thiomicrospira aerophila AL3</name>
    <dbReference type="NCBI Taxonomy" id="717772"/>
    <lineage>
        <taxon>Bacteria</taxon>
        <taxon>Pseudomonadati</taxon>
        <taxon>Pseudomonadota</taxon>
        <taxon>Gammaproteobacteria</taxon>
        <taxon>Thiotrichales</taxon>
        <taxon>Piscirickettsiaceae</taxon>
        <taxon>Thiomicrospira</taxon>
    </lineage>
</organism>
<dbReference type="HAMAP" id="MF_02057">
    <property type="entry name" value="tRNA_methyltr_CmoM"/>
    <property type="match status" value="1"/>
</dbReference>
<dbReference type="OrthoDB" id="4697647at2"/>
<dbReference type="CDD" id="cd02440">
    <property type="entry name" value="AdoMet_MTases"/>
    <property type="match status" value="1"/>
</dbReference>
<comment type="function">
    <text evidence="1">Catalyzes the methylation of 5-carboxymethoxyuridine (cmo5U) to form 5-methoxycarbonylmethoxyuridine (mcmo5U) at position 34 in tRNAs.</text>
</comment>
<feature type="binding site" evidence="1">
    <location>
        <position position="117"/>
    </location>
    <ligand>
        <name>S-adenosyl-L-methionine</name>
        <dbReference type="ChEBI" id="CHEBI:59789"/>
    </ligand>
</feature>
<dbReference type="STRING" id="717772.THIAE_10650"/>
<protein>
    <recommendedName>
        <fullName evidence="1">tRNA 5-carboxymethoxyuridine methyltransferase</fullName>
        <ecNumber evidence="1">2.1.1.-</ecNumber>
    </recommendedName>
    <alternativeName>
        <fullName evidence="1">cmo5U methyltransferase</fullName>
    </alternativeName>
</protein>
<dbReference type="InterPro" id="IPR029063">
    <property type="entry name" value="SAM-dependent_MTases_sf"/>
</dbReference>
<keyword evidence="4" id="KW-1185">Reference proteome</keyword>
<comment type="similarity">
    <text evidence="1">Belongs to the class I-like SAM-binding methyltransferase superfamily. CmoM family.</text>
</comment>
<dbReference type="SUPFAM" id="SSF53335">
    <property type="entry name" value="S-adenosyl-L-methionine-dependent methyltransferases"/>
    <property type="match status" value="1"/>
</dbReference>
<dbReference type="KEGG" id="tao:THIAE_10650"/>
<evidence type="ECO:0000256" key="1">
    <source>
        <dbReference type="HAMAP-Rule" id="MF_02057"/>
    </source>
</evidence>
<evidence type="ECO:0000313" key="3">
    <source>
        <dbReference type="EMBL" id="AHF02163.1"/>
    </source>
</evidence>
<dbReference type="InterPro" id="IPR013216">
    <property type="entry name" value="Methyltransf_11"/>
</dbReference>
<dbReference type="HOGENOM" id="CLU_061533_0_1_6"/>
<dbReference type="GO" id="GO:0008757">
    <property type="term" value="F:S-adenosylmethionine-dependent methyltransferase activity"/>
    <property type="evidence" value="ECO:0007669"/>
    <property type="project" value="InterPro"/>
</dbReference>
<feature type="domain" description="Methyltransferase type 11" evidence="2">
    <location>
        <begin position="51"/>
        <end position="144"/>
    </location>
</feature>
<dbReference type="GO" id="GO:0097697">
    <property type="term" value="F:tRNA (5-carboxymethoxyuridine(34)-5-O)-methyltransferase activity"/>
    <property type="evidence" value="ECO:0007669"/>
    <property type="project" value="UniProtKB-UniRule"/>
</dbReference>
<evidence type="ECO:0000313" key="4">
    <source>
        <dbReference type="Proteomes" id="UP000005380"/>
    </source>
</evidence>
<keyword evidence="1" id="KW-0819">tRNA processing</keyword>
<dbReference type="Pfam" id="PF08241">
    <property type="entry name" value="Methyltransf_11"/>
    <property type="match status" value="1"/>
</dbReference>
<keyword evidence="1" id="KW-0808">Transferase</keyword>
<dbReference type="Proteomes" id="UP000005380">
    <property type="component" value="Chromosome"/>
</dbReference>
<dbReference type="AlphaFoldDB" id="W0DY37"/>
<name>W0DY37_9GAMM</name>
<keyword evidence="1" id="KW-0949">S-adenosyl-L-methionine</keyword>
<dbReference type="GO" id="GO:0032259">
    <property type="term" value="P:methylation"/>
    <property type="evidence" value="ECO:0007669"/>
    <property type="project" value="UniProtKB-KW"/>
</dbReference>
<gene>
    <name evidence="1" type="primary">cmoM</name>
    <name evidence="3" type="ORF">THIAE_10650</name>
</gene>
<dbReference type="FunCoup" id="W0DY37">
    <property type="interactions" value="16"/>
</dbReference>
<dbReference type="GO" id="GO:0006400">
    <property type="term" value="P:tRNA modification"/>
    <property type="evidence" value="ECO:0007669"/>
    <property type="project" value="UniProtKB-UniRule"/>
</dbReference>
<accession>W0DY37</accession>
<sequence>MSKPLKDRNFDPLIAKFEQKVYGTLKGSWRLQCLQEDLAGLQQQTPLQIWDAGCGLGQIAGWFAAAGHKLTLSDLSKKMVARAQADFNEQNLSADFLVGPAQALAPQLPQFDLVLFHAVLEWLAEPQATFNQVMAKVKPGGYLSVLFYNRNAIVYTNVLKGSWRWQHILDDGYIGKGKKLTPPHPHYPETVRAWLAEAGFECQQQTGIRVFHDYLTHEVLAQSNQDELMALEARFCRQPTYRDMGRYIHILAYKPITEENPL</sequence>
<keyword evidence="1" id="KW-0489">Methyltransferase</keyword>
<comment type="catalytic activity">
    <reaction evidence="1">
        <text>5-carboxymethoxyuridine(34) in tRNA + S-adenosyl-L-methionine = 5-methoxycarbonylmethoxyuridine(34) in tRNA + S-adenosyl-L-homocysteine</text>
        <dbReference type="Rhea" id="RHEA:54080"/>
        <dbReference type="Rhea" id="RHEA-COMP:13383"/>
        <dbReference type="Rhea" id="RHEA-COMP:13781"/>
        <dbReference type="ChEBI" id="CHEBI:57856"/>
        <dbReference type="ChEBI" id="CHEBI:59789"/>
        <dbReference type="ChEBI" id="CHEBI:136879"/>
        <dbReference type="ChEBI" id="CHEBI:138053"/>
    </reaction>
</comment>
<dbReference type="PANTHER" id="PTHR43861">
    <property type="entry name" value="TRANS-ACONITATE 2-METHYLTRANSFERASE-RELATED"/>
    <property type="match status" value="1"/>
</dbReference>
<dbReference type="eggNOG" id="COG2227">
    <property type="taxonomic scope" value="Bacteria"/>
</dbReference>
<feature type="binding site" evidence="1">
    <location>
        <position position="30"/>
    </location>
    <ligand>
        <name>S-adenosyl-L-methionine</name>
        <dbReference type="ChEBI" id="CHEBI:59789"/>
    </ligand>
</feature>
<feature type="binding site" evidence="1">
    <location>
        <begin position="101"/>
        <end position="102"/>
    </location>
    <ligand>
        <name>S-adenosyl-L-methionine</name>
        <dbReference type="ChEBI" id="CHEBI:59789"/>
    </ligand>
</feature>
<evidence type="ECO:0000259" key="2">
    <source>
        <dbReference type="Pfam" id="PF08241"/>
    </source>
</evidence>
<feature type="binding site" evidence="1">
    <location>
        <position position="74"/>
    </location>
    <ligand>
        <name>S-adenosyl-L-methionine</name>
        <dbReference type="ChEBI" id="CHEBI:59789"/>
    </ligand>
</feature>
<dbReference type="Gene3D" id="3.40.50.150">
    <property type="entry name" value="Vaccinia Virus protein VP39"/>
    <property type="match status" value="1"/>
</dbReference>
<dbReference type="EC" id="2.1.1.-" evidence="1"/>